<gene>
    <name evidence="1" type="primary">16</name>
    <name evidence="1" type="ORF">PBI_PAJAZA_16</name>
</gene>
<dbReference type="Gene3D" id="1.25.10.10">
    <property type="entry name" value="Leucine-rich Repeat Variant"/>
    <property type="match status" value="1"/>
</dbReference>
<accession>A0A2P1CIB8</accession>
<protein>
    <submittedName>
        <fullName evidence="1">Tape measure protein</fullName>
    </submittedName>
</protein>
<reference evidence="1 2" key="1">
    <citation type="submission" date="2018-02" db="EMBL/GenBank/DDBJ databases">
        <authorList>
            <person name="Zacj K.M."/>
            <person name="Aull H.G."/>
            <person name="Garlena R.A."/>
            <person name="Russell D.A."/>
            <person name="Pope W.H."/>
            <person name="Jacobs-Sera D."/>
            <person name="Hatfull G.F."/>
        </authorList>
    </citation>
    <scope>NUCLEOTIDE SEQUENCE [LARGE SCALE GENOMIC DNA]</scope>
</reference>
<evidence type="ECO:0000313" key="1">
    <source>
        <dbReference type="EMBL" id="AVJ51007.1"/>
    </source>
</evidence>
<dbReference type="InterPro" id="IPR016024">
    <property type="entry name" value="ARM-type_fold"/>
</dbReference>
<dbReference type="EMBL" id="MG944216">
    <property type="protein sequence ID" value="AVJ51007.1"/>
    <property type="molecule type" value="Genomic_DNA"/>
</dbReference>
<sequence>MADNDVRIKLTLDGADQVQSGLAGVGDGASEANSKLGGLVGKGLKGAGKALVGFAGAAVAAGGALSAGVISAYADYEQNVGGIETLFGESADRMMKYASDAYKTAGLSANEYMEQATSFAASLTGSLGDGEDAAKAANDIMVAMSDNANKMGTDIGSIQNAYQGFAKQNYTMLDNLKLGYGGTQAEMQRLLDDAEKLPAAMGQEFDISNFADVSKAIQLIQEDMGIAGTTAKEATETISGSVGMLKGAWSNLLVGLGDADSDIGALAENVVESLQYVLQNVGPVIENIGANIGKLGPQLGDIAGTLVESISGALPGILEAGVALVGGLVEGVSSALPSLITAIVPAITGLVEMVATQAPLLLDAGLQAVTALATGIAEALPTLIPIMIEGILGLVQAIIDNLPMMLDAALQLIQGLAEGLIAAMPILIEQLPILIQGLVNFFIGAVPQIIQVGLQLLTSIVGALPEIITQIVAVLPQIITSVITAILGAIPQLIQAGIQLLTSLVSALPEIITTIVAALPEIITSVLDAVIGSIPQIIDAGIELFIALIGALPQIINTIVGAIPQIIGGVVNGVIGAIPQLIQAGVQLLTSLVTNLPQIIGKVVGAIPQIIGGIVGAIGNGAGQIVQAGYNLISGMWEGISNAGSWLYDKVMGWAGGLLDGVKSFFGIHSPSRVFRDEIGKMLPAGLGEGVDEGTPVAEKSVKDMNKAIFKEASDIPPLTVTQDVVQQATALATPTFAPMAATPTAIAPAGGQNIAISGPLVSVASMQVRNDQDIRRLSTQLRTDMNRELRAQGVLV</sequence>
<dbReference type="PANTHER" id="PTHR37813">
    <property type="entry name" value="FELS-2 PROPHAGE PROTEIN"/>
    <property type="match status" value="1"/>
</dbReference>
<dbReference type="SUPFAM" id="SSF48371">
    <property type="entry name" value="ARM repeat"/>
    <property type="match status" value="1"/>
</dbReference>
<dbReference type="Proteomes" id="UP000241138">
    <property type="component" value="Segment"/>
</dbReference>
<evidence type="ECO:0000313" key="2">
    <source>
        <dbReference type="Proteomes" id="UP000241138"/>
    </source>
</evidence>
<organism evidence="1 2">
    <name type="scientific">Microbacterium phage Pajaza</name>
    <dbReference type="NCBI Taxonomy" id="2099443"/>
    <lineage>
        <taxon>Viruses</taxon>
        <taxon>Duplodnaviria</taxon>
        <taxon>Heunggongvirae</taxon>
        <taxon>Uroviricota</taxon>
        <taxon>Caudoviricetes</taxon>
        <taxon>Pikminvirus</taxon>
        <taxon>Pikminvirus pikmin</taxon>
    </lineage>
</organism>
<dbReference type="PANTHER" id="PTHR37813:SF1">
    <property type="entry name" value="FELS-2 PROPHAGE PROTEIN"/>
    <property type="match status" value="1"/>
</dbReference>
<name>A0A2P1CIB8_9CAUD</name>
<proteinExistence type="predicted"/>
<dbReference type="InterPro" id="IPR011989">
    <property type="entry name" value="ARM-like"/>
</dbReference>